<evidence type="ECO:0000256" key="1">
    <source>
        <dbReference type="SAM" id="Phobius"/>
    </source>
</evidence>
<proteinExistence type="predicted"/>
<sequence length="207" mass="23808">MFQKPKNIDTAFRQMRLFTGIIILGCFLFSGFTLYQSHQLAASLQEKVYVLAHGKILEALVSDRRENLLVEAKDHIASFHHHFFTLDPDDQVIKTNTTKALYLADISAKRQYDNLRESNYYSNIIAGNISQEIQADSIEVDLSTPPYPFKYYGKQTLTRAGSIVTRKLITEGSLRPISRSENNPHGFLIEQWNTLENYDLTIQTRYP</sequence>
<keyword evidence="3" id="KW-1185">Reference proteome</keyword>
<protein>
    <submittedName>
        <fullName evidence="2">Bacteroides conjugative transposon TraK protein</fullName>
    </submittedName>
</protein>
<dbReference type="Proteomes" id="UP000185221">
    <property type="component" value="Unassembled WGS sequence"/>
</dbReference>
<keyword evidence="1" id="KW-1133">Transmembrane helix</keyword>
<evidence type="ECO:0000313" key="2">
    <source>
        <dbReference type="EMBL" id="SIN78768.1"/>
    </source>
</evidence>
<dbReference type="STRING" id="226505.SAMN05444394_1788"/>
<dbReference type="EMBL" id="FSRC01000001">
    <property type="protein sequence ID" value="SIN78768.1"/>
    <property type="molecule type" value="Genomic_DNA"/>
</dbReference>
<dbReference type="AlphaFoldDB" id="A0A1N6E6V6"/>
<dbReference type="RefSeq" id="WP_074224484.1">
    <property type="nucleotide sequence ID" value="NZ_FSRC01000001.1"/>
</dbReference>
<name>A0A1N6E6V6_9BACT</name>
<gene>
    <name evidence="2" type="ORF">SAMN05444394_1788</name>
</gene>
<dbReference type="NCBIfam" id="TIGR03781">
    <property type="entry name" value="Bac_Flav_CT_K"/>
    <property type="match status" value="1"/>
</dbReference>
<dbReference type="OrthoDB" id="1039148at2"/>
<keyword evidence="1" id="KW-0472">Membrane</keyword>
<dbReference type="InterPro" id="IPR022276">
    <property type="entry name" value="Conjug_transposon_TraK"/>
</dbReference>
<organism evidence="2 3">
    <name type="scientific">Algoriphagus halophilus</name>
    <dbReference type="NCBI Taxonomy" id="226505"/>
    <lineage>
        <taxon>Bacteria</taxon>
        <taxon>Pseudomonadati</taxon>
        <taxon>Bacteroidota</taxon>
        <taxon>Cytophagia</taxon>
        <taxon>Cytophagales</taxon>
        <taxon>Cyclobacteriaceae</taxon>
        <taxon>Algoriphagus</taxon>
    </lineage>
</organism>
<accession>A0A1N6E6V6</accession>
<feature type="transmembrane region" description="Helical" evidence="1">
    <location>
        <begin position="15"/>
        <end position="35"/>
    </location>
</feature>
<keyword evidence="1" id="KW-0812">Transmembrane</keyword>
<reference evidence="3" key="1">
    <citation type="submission" date="2016-11" db="EMBL/GenBank/DDBJ databases">
        <authorList>
            <person name="Varghese N."/>
            <person name="Submissions S."/>
        </authorList>
    </citation>
    <scope>NUCLEOTIDE SEQUENCE [LARGE SCALE GENOMIC DNA]</scope>
    <source>
        <strain evidence="3">DSM 15292</strain>
    </source>
</reference>
<evidence type="ECO:0000313" key="3">
    <source>
        <dbReference type="Proteomes" id="UP000185221"/>
    </source>
</evidence>